<protein>
    <recommendedName>
        <fullName evidence="1">HTH cro/C1-type domain-containing protein</fullName>
    </recommendedName>
</protein>
<feature type="domain" description="HTH cro/C1-type" evidence="1">
    <location>
        <begin position="52"/>
        <end position="87"/>
    </location>
</feature>
<keyword evidence="3" id="KW-1185">Reference proteome</keyword>
<name>A0A1E8Q1T6_9MYCO</name>
<evidence type="ECO:0000259" key="1">
    <source>
        <dbReference type="PROSITE" id="PS50943"/>
    </source>
</evidence>
<reference evidence="2 3" key="1">
    <citation type="submission" date="2016-09" db="EMBL/GenBank/DDBJ databases">
        <title>genome sequence of Mycobacterium sp. 739 SCH.</title>
        <authorList>
            <person name="Greninger A.L."/>
            <person name="Qin X."/>
            <person name="Jerome K."/>
            <person name="Vora S."/>
            <person name="Quinn K."/>
        </authorList>
    </citation>
    <scope>NUCLEOTIDE SEQUENCE [LARGE SCALE GENOMIC DNA]</scope>
    <source>
        <strain evidence="2 3">SCH</strain>
    </source>
</reference>
<comment type="caution">
    <text evidence="2">The sequence shown here is derived from an EMBL/GenBank/DDBJ whole genome shotgun (WGS) entry which is preliminary data.</text>
</comment>
<evidence type="ECO:0000313" key="2">
    <source>
        <dbReference type="EMBL" id="OFJ52336.1"/>
    </source>
</evidence>
<organism evidence="2 3">
    <name type="scientific">Mycolicibacterium grossiae</name>
    <dbReference type="NCBI Taxonomy" id="1552759"/>
    <lineage>
        <taxon>Bacteria</taxon>
        <taxon>Bacillati</taxon>
        <taxon>Actinomycetota</taxon>
        <taxon>Actinomycetes</taxon>
        <taxon>Mycobacteriales</taxon>
        <taxon>Mycobacteriaceae</taxon>
        <taxon>Mycolicibacterium</taxon>
    </lineage>
</organism>
<accession>A0A1E8Q1T6</accession>
<dbReference type="InterPro" id="IPR010982">
    <property type="entry name" value="Lambda_DNA-bd_dom_sf"/>
</dbReference>
<proteinExistence type="predicted"/>
<dbReference type="InterPro" id="IPR001387">
    <property type="entry name" value="Cro/C1-type_HTH"/>
</dbReference>
<dbReference type="PROSITE" id="PS50943">
    <property type="entry name" value="HTH_CROC1"/>
    <property type="match status" value="1"/>
</dbReference>
<dbReference type="GO" id="GO:0003677">
    <property type="term" value="F:DNA binding"/>
    <property type="evidence" value="ECO:0007669"/>
    <property type="project" value="InterPro"/>
</dbReference>
<evidence type="ECO:0000313" key="3">
    <source>
        <dbReference type="Proteomes" id="UP000178953"/>
    </source>
</evidence>
<dbReference type="EMBL" id="MCHX01000042">
    <property type="protein sequence ID" value="OFJ52336.1"/>
    <property type="molecule type" value="Genomic_DNA"/>
</dbReference>
<sequence length="137" mass="15370">MTTTQTAADAAARSDSFAAQLNRLFSSIYPPGRGPYTSQELVRWLGMRGLALSAPYLSQLRTGERKRPSEQTVEMIAEFFGIRSEYFTSPESGYGEWLDSELRWLEVAHDPDVRRLTTMLTALDTDTREQLMSAAGI</sequence>
<dbReference type="RefSeq" id="WP_068920337.1">
    <property type="nucleotide sequence ID" value="NZ_MCHX01000042.1"/>
</dbReference>
<gene>
    <name evidence="2" type="ORF">BEL07_17985</name>
</gene>
<dbReference type="AlphaFoldDB" id="A0A1E8Q1T6"/>
<dbReference type="Proteomes" id="UP000178953">
    <property type="component" value="Unassembled WGS sequence"/>
</dbReference>
<dbReference type="Gene3D" id="1.10.260.40">
    <property type="entry name" value="lambda repressor-like DNA-binding domains"/>
    <property type="match status" value="1"/>
</dbReference>